<evidence type="ECO:0000256" key="8">
    <source>
        <dbReference type="ARBA" id="ARBA00022618"/>
    </source>
</evidence>
<dbReference type="Proteomes" id="UP000796761">
    <property type="component" value="Unassembled WGS sequence"/>
</dbReference>
<evidence type="ECO:0000256" key="10">
    <source>
        <dbReference type="ARBA" id="ARBA00023015"/>
    </source>
</evidence>
<name>A0A8K1G0S5_9PASS</name>
<dbReference type="SUPFAM" id="SSF46774">
    <property type="entry name" value="ARID-like"/>
    <property type="match status" value="1"/>
</dbReference>
<keyword evidence="13" id="KW-0010">Activator</keyword>
<dbReference type="FunFam" id="1.10.150.60:FF:000004">
    <property type="entry name" value="AT-rich interactive domain-containing protein 5B"/>
    <property type="match status" value="1"/>
</dbReference>
<evidence type="ECO:0000256" key="3">
    <source>
        <dbReference type="ARBA" id="ARBA00004496"/>
    </source>
</evidence>
<feature type="compositionally biased region" description="Basic and acidic residues" evidence="17">
    <location>
        <begin position="157"/>
        <end position="166"/>
    </location>
</feature>
<dbReference type="GO" id="GO:0003682">
    <property type="term" value="F:chromatin binding"/>
    <property type="evidence" value="ECO:0007669"/>
    <property type="project" value="TreeGrafter"/>
</dbReference>
<evidence type="ECO:0000256" key="12">
    <source>
        <dbReference type="ARBA" id="ARBA00023125"/>
    </source>
</evidence>
<evidence type="ECO:0000256" key="7">
    <source>
        <dbReference type="ARBA" id="ARBA00022490"/>
    </source>
</evidence>
<keyword evidence="10" id="KW-0805">Transcription regulation</keyword>
<dbReference type="SMART" id="SM01014">
    <property type="entry name" value="ARID"/>
    <property type="match status" value="1"/>
</dbReference>
<dbReference type="PANTHER" id="PTHR13108:SF9">
    <property type="entry name" value="CONDENSIN COMPLEX SUBUNIT 2"/>
    <property type="match status" value="1"/>
</dbReference>
<dbReference type="Pfam" id="PF05786">
    <property type="entry name" value="Cnd2"/>
    <property type="match status" value="1"/>
</dbReference>
<dbReference type="InterPro" id="IPR022816">
    <property type="entry name" value="Condensin_barren_su2"/>
</dbReference>
<dbReference type="OrthoDB" id="362021at2759"/>
<dbReference type="GO" id="GO:0005634">
    <property type="term" value="C:nucleus"/>
    <property type="evidence" value="ECO:0007669"/>
    <property type="project" value="UniProtKB-SubCell"/>
</dbReference>
<dbReference type="EMBL" id="SWJQ01001036">
    <property type="protein sequence ID" value="TRZ09582.1"/>
    <property type="molecule type" value="Genomic_DNA"/>
</dbReference>
<feature type="compositionally biased region" description="Basic and acidic residues" evidence="17">
    <location>
        <begin position="1020"/>
        <end position="1039"/>
    </location>
</feature>
<evidence type="ECO:0000256" key="1">
    <source>
        <dbReference type="ARBA" id="ARBA00004123"/>
    </source>
</evidence>
<keyword evidence="6" id="KW-0158">Chromosome</keyword>
<evidence type="ECO:0000256" key="17">
    <source>
        <dbReference type="SAM" id="MobiDB-lite"/>
    </source>
</evidence>
<evidence type="ECO:0000256" key="13">
    <source>
        <dbReference type="ARBA" id="ARBA00023159"/>
    </source>
</evidence>
<dbReference type="Gene3D" id="1.10.150.60">
    <property type="entry name" value="ARID DNA-binding domain"/>
    <property type="match status" value="1"/>
</dbReference>
<feature type="compositionally biased region" description="Acidic residues" evidence="17">
    <location>
        <begin position="1070"/>
        <end position="1086"/>
    </location>
</feature>
<dbReference type="PANTHER" id="PTHR13108">
    <property type="entry name" value="CONDENSIN COMPLEX SUBUNIT 2"/>
    <property type="match status" value="1"/>
</dbReference>
<feature type="region of interest" description="Disordered" evidence="17">
    <location>
        <begin position="1008"/>
        <end position="1042"/>
    </location>
</feature>
<comment type="subcellular location">
    <subcellularLocation>
        <location evidence="2">Chromosome</location>
    </subcellularLocation>
    <subcellularLocation>
        <location evidence="3">Cytoplasm</location>
    </subcellularLocation>
    <subcellularLocation>
        <location evidence="1">Nucleus</location>
    </subcellularLocation>
</comment>
<sequence length="1229" mass="134123">MAARTPRAAAAAAASILSPTPRALGNTGTPVLAECPGNDDERERRQRRRSRAVDASLQGLGSPSLSWQPPLPQWTNAQISEHYSTCIKLSTENKITTKNAFVLHLIDYMTDILKEKNSELTNFQVAAGTLDASAKIYAVRVDSVHADAFRVLGHLGKEPAPAKDMDSPEEGSSPAPEAARKAQPRKKQSFKTIEQNLSNINVSEAGRRAEVDPMFQRAAASFDECNTAGIFLSGLRSQSFQSRLLFPSGIVPLPSSESPALPSTDPVTVASLKALLAPCLEKRRICSSLAGFQFTKWDEESHNESVSALLEKFRKSEQVFDPNVDPDSEDGEGWAPSQLEFQPESPTGERIQEFQENAPFGEGDIGTLSLHVSLNPGEYSYFSPRTLSMWAGPEHWRFRPRHPSPGPEKDSRRKLPRKVFELDFQEDIDFQAHFRKTKASITLAKSILESQNIRSTTLPADFNYDPQNMVQLFLKPLVKLSRSRDPVGTLDNEAGIEDYDYDNPNDTSNFCPAPQVPDSDDDPDPMEFPDQAGDFQLPALPEAPELSRINGNIPASGELELIAEPQKIHKIPIHYAKTAKKMDMRRLKRNMWELLTEKGTAGEGEDAGEGTDTEVAGEKILSDVTKDLLHRLPPAMATNLSVPLAFVCLLHLANEKDAPGAADGAQRDKAVGEGGDMDTDTDKEDKEKEEEEAFLVSLYKFMRERHTPIERIPHLGFKQINLWKIYKAVEKLGAYELVTGRRLWKNVYDELGGSPGSTSAATCTRRHYERLVLPYVRHLKGEEDKPLPPSKPRRQYKVSKDDKSKRARKEKGREQVAPDKGQPEAAAEDAPERGRGTDGRCSPVSPTPSPSGGCPSPCRTHSETYKRLFSSFYSKGNHPIMSPLAKKKLLAQVSKAESLQCHKRHCPEARRAPSDPGPEPPRPGSGPRLAEQRSPEPPGAPDRAPSAGNEAGPARSASPGGRDSQGCPRAEDGGPAPAVFTGYFHAYRSEGLQAGGCPSLWGYFPNLKDFLEPPSAFPARPEEPEQPQELRSKAGRPWEGRAAAVQACWVSPGAAFGPAAPRAGRGRHEEEEEDEDEEDDEEDEEPFGPTATSRAVSPLAREGRDRGTRSPGGHPGLAKPRAVVAAPAFAAPLPPDAFQGAALHFPGGFGLKTQGVPVAPALSVNPLVIPAFPSPLVVGSELCRPLATGAGRFPASYGNSLQPRLYPAAPWHGQRSRSSPHVPAFPHRP</sequence>
<dbReference type="GO" id="GO:0007076">
    <property type="term" value="P:mitotic chromosome condensation"/>
    <property type="evidence" value="ECO:0007669"/>
    <property type="project" value="InterPro"/>
</dbReference>
<reference evidence="19" key="1">
    <citation type="submission" date="2019-04" db="EMBL/GenBank/DDBJ databases">
        <title>Genome assembly of Zosterops borbonicus 15179.</title>
        <authorList>
            <person name="Leroy T."/>
            <person name="Anselmetti Y."/>
            <person name="Tilak M.-K."/>
            <person name="Nabholz B."/>
        </authorList>
    </citation>
    <scope>NUCLEOTIDE SEQUENCE</scope>
    <source>
        <strain evidence="19">HGM_15179</strain>
        <tissue evidence="19">Muscle</tissue>
    </source>
</reference>
<keyword evidence="15" id="KW-0539">Nucleus</keyword>
<keyword evidence="14" id="KW-0804">Transcription</keyword>
<proteinExistence type="inferred from homology"/>
<dbReference type="GO" id="GO:0000796">
    <property type="term" value="C:condensin complex"/>
    <property type="evidence" value="ECO:0007669"/>
    <property type="project" value="InterPro"/>
</dbReference>
<evidence type="ECO:0000256" key="4">
    <source>
        <dbReference type="ARBA" id="ARBA00009471"/>
    </source>
</evidence>
<feature type="region of interest" description="Disordered" evidence="17">
    <location>
        <begin position="157"/>
        <end position="190"/>
    </location>
</feature>
<accession>A0A8K1G0S5</accession>
<feature type="region of interest" description="Disordered" evidence="17">
    <location>
        <begin position="891"/>
        <end position="979"/>
    </location>
</feature>
<evidence type="ECO:0000259" key="18">
    <source>
        <dbReference type="PROSITE" id="PS51011"/>
    </source>
</evidence>
<dbReference type="GO" id="GO:0003677">
    <property type="term" value="F:DNA binding"/>
    <property type="evidence" value="ECO:0007669"/>
    <property type="project" value="UniProtKB-KW"/>
</dbReference>
<feature type="compositionally biased region" description="Low complexity" evidence="17">
    <location>
        <begin position="1"/>
        <end position="14"/>
    </location>
</feature>
<keyword evidence="11" id="KW-0226">DNA condensation</keyword>
<feature type="compositionally biased region" description="Acidic residues" evidence="17">
    <location>
        <begin position="675"/>
        <end position="689"/>
    </location>
</feature>
<evidence type="ECO:0000313" key="19">
    <source>
        <dbReference type="EMBL" id="TRZ09582.1"/>
    </source>
</evidence>
<feature type="region of interest" description="Disordered" evidence="17">
    <location>
        <begin position="780"/>
        <end position="861"/>
    </location>
</feature>
<dbReference type="GO" id="GO:0051301">
    <property type="term" value="P:cell division"/>
    <property type="evidence" value="ECO:0007669"/>
    <property type="project" value="UniProtKB-KW"/>
</dbReference>
<feature type="region of interest" description="Disordered" evidence="17">
    <location>
        <begin position="1204"/>
        <end position="1229"/>
    </location>
</feature>
<dbReference type="GO" id="GO:0005737">
    <property type="term" value="C:cytoplasm"/>
    <property type="evidence" value="ECO:0007669"/>
    <property type="project" value="UniProtKB-SubCell"/>
</dbReference>
<evidence type="ECO:0000256" key="16">
    <source>
        <dbReference type="ARBA" id="ARBA00023306"/>
    </source>
</evidence>
<keyword evidence="20" id="KW-1185">Reference proteome</keyword>
<keyword evidence="16" id="KW-0131">Cell cycle</keyword>
<evidence type="ECO:0000256" key="6">
    <source>
        <dbReference type="ARBA" id="ARBA00022454"/>
    </source>
</evidence>
<keyword evidence="7" id="KW-0963">Cytoplasm</keyword>
<evidence type="ECO:0000256" key="9">
    <source>
        <dbReference type="ARBA" id="ARBA00022776"/>
    </source>
</evidence>
<evidence type="ECO:0000313" key="20">
    <source>
        <dbReference type="Proteomes" id="UP000796761"/>
    </source>
</evidence>
<evidence type="ECO:0000256" key="11">
    <source>
        <dbReference type="ARBA" id="ARBA00023067"/>
    </source>
</evidence>
<feature type="region of interest" description="Disordered" evidence="17">
    <location>
        <begin position="1055"/>
        <end position="1119"/>
    </location>
</feature>
<evidence type="ECO:0000256" key="5">
    <source>
        <dbReference type="ARBA" id="ARBA00016065"/>
    </source>
</evidence>
<keyword evidence="12" id="KW-0238">DNA-binding</keyword>
<feature type="region of interest" description="Disordered" evidence="17">
    <location>
        <begin position="658"/>
        <end position="689"/>
    </location>
</feature>
<feature type="domain" description="ARID" evidence="18">
    <location>
        <begin position="688"/>
        <end position="780"/>
    </location>
</feature>
<evidence type="ECO:0000256" key="14">
    <source>
        <dbReference type="ARBA" id="ARBA00023163"/>
    </source>
</evidence>
<comment type="similarity">
    <text evidence="4">Belongs to the CND2 (condensin subunit 2) family.</text>
</comment>
<dbReference type="PROSITE" id="PS51011">
    <property type="entry name" value="ARID"/>
    <property type="match status" value="1"/>
</dbReference>
<organism evidence="19 20">
    <name type="scientific">Zosterops borbonicus</name>
    <dbReference type="NCBI Taxonomy" id="364589"/>
    <lineage>
        <taxon>Eukaryota</taxon>
        <taxon>Metazoa</taxon>
        <taxon>Chordata</taxon>
        <taxon>Craniata</taxon>
        <taxon>Vertebrata</taxon>
        <taxon>Euteleostomi</taxon>
        <taxon>Archelosauria</taxon>
        <taxon>Archosauria</taxon>
        <taxon>Dinosauria</taxon>
        <taxon>Saurischia</taxon>
        <taxon>Theropoda</taxon>
        <taxon>Coelurosauria</taxon>
        <taxon>Aves</taxon>
        <taxon>Neognathae</taxon>
        <taxon>Neoaves</taxon>
        <taxon>Telluraves</taxon>
        <taxon>Australaves</taxon>
        <taxon>Passeriformes</taxon>
        <taxon>Sylvioidea</taxon>
        <taxon>Zosteropidae</taxon>
        <taxon>Zosterops</taxon>
    </lineage>
</organism>
<dbReference type="SMART" id="SM00501">
    <property type="entry name" value="BRIGHT"/>
    <property type="match status" value="1"/>
</dbReference>
<protein>
    <recommendedName>
        <fullName evidence="5">Condensin complex subunit 2</fullName>
    </recommendedName>
</protein>
<comment type="caution">
    <text evidence="19">The sequence shown here is derived from an EMBL/GenBank/DDBJ whole genome shotgun (WGS) entry which is preliminary data.</text>
</comment>
<dbReference type="InterPro" id="IPR036431">
    <property type="entry name" value="ARID_dom_sf"/>
</dbReference>
<evidence type="ECO:0000256" key="15">
    <source>
        <dbReference type="ARBA" id="ARBA00023242"/>
    </source>
</evidence>
<dbReference type="CDD" id="cd16884">
    <property type="entry name" value="ARID_ARID5A"/>
    <property type="match status" value="1"/>
</dbReference>
<keyword evidence="8" id="KW-0132">Cell division</keyword>
<dbReference type="InterPro" id="IPR001606">
    <property type="entry name" value="ARID_dom"/>
</dbReference>
<feature type="compositionally biased region" description="Pro residues" evidence="17">
    <location>
        <begin position="915"/>
        <end position="924"/>
    </location>
</feature>
<dbReference type="Pfam" id="PF01388">
    <property type="entry name" value="ARID"/>
    <property type="match status" value="1"/>
</dbReference>
<evidence type="ECO:0000256" key="2">
    <source>
        <dbReference type="ARBA" id="ARBA00004286"/>
    </source>
</evidence>
<feature type="region of interest" description="Disordered" evidence="17">
    <location>
        <begin position="1"/>
        <end position="46"/>
    </location>
</feature>
<gene>
    <name evidence="19" type="ORF">HGM15179_017523</name>
</gene>
<dbReference type="AlphaFoldDB" id="A0A8K1G0S5"/>
<keyword evidence="9" id="KW-0498">Mitosis</keyword>